<gene>
    <name evidence="2" type="ORF">JRQ81_000595</name>
</gene>
<evidence type="ECO:0000313" key="2">
    <source>
        <dbReference type="EMBL" id="KAJ7344645.1"/>
    </source>
</evidence>
<comment type="caution">
    <text evidence="2">The sequence shown here is derived from an EMBL/GenBank/DDBJ whole genome shotgun (WGS) entry which is preliminary data.</text>
</comment>
<dbReference type="EMBL" id="JAPFRF010000001">
    <property type="protein sequence ID" value="KAJ7344645.1"/>
    <property type="molecule type" value="Genomic_DNA"/>
</dbReference>
<name>A0A9Q0Y5K5_9SAUR</name>
<reference evidence="2" key="1">
    <citation type="journal article" date="2023" name="DNA Res.">
        <title>Chromosome-level genome assembly of Phrynocephalus forsythii using third-generation DNA sequencing and Hi-C analysis.</title>
        <authorList>
            <person name="Qi Y."/>
            <person name="Zhao W."/>
            <person name="Zhao Y."/>
            <person name="Niu C."/>
            <person name="Cao S."/>
            <person name="Zhang Y."/>
        </authorList>
    </citation>
    <scope>NUCLEOTIDE SEQUENCE</scope>
    <source>
        <tissue evidence="2">Muscle</tissue>
    </source>
</reference>
<feature type="region of interest" description="Disordered" evidence="1">
    <location>
        <begin position="1"/>
        <end position="22"/>
    </location>
</feature>
<protein>
    <submittedName>
        <fullName evidence="2">Uncharacterized protein</fullName>
    </submittedName>
</protein>
<evidence type="ECO:0000313" key="3">
    <source>
        <dbReference type="Proteomes" id="UP001142489"/>
    </source>
</evidence>
<dbReference type="AlphaFoldDB" id="A0A9Q0Y5K5"/>
<proteinExistence type="predicted"/>
<dbReference type="Proteomes" id="UP001142489">
    <property type="component" value="Unassembled WGS sequence"/>
</dbReference>
<organism evidence="2 3">
    <name type="scientific">Phrynocephalus forsythii</name>
    <dbReference type="NCBI Taxonomy" id="171643"/>
    <lineage>
        <taxon>Eukaryota</taxon>
        <taxon>Metazoa</taxon>
        <taxon>Chordata</taxon>
        <taxon>Craniata</taxon>
        <taxon>Vertebrata</taxon>
        <taxon>Euteleostomi</taxon>
        <taxon>Lepidosauria</taxon>
        <taxon>Squamata</taxon>
        <taxon>Bifurcata</taxon>
        <taxon>Unidentata</taxon>
        <taxon>Episquamata</taxon>
        <taxon>Toxicofera</taxon>
        <taxon>Iguania</taxon>
        <taxon>Acrodonta</taxon>
        <taxon>Agamidae</taxon>
        <taxon>Agaminae</taxon>
        <taxon>Phrynocephalus</taxon>
    </lineage>
</organism>
<accession>A0A9Q0Y5K5</accession>
<keyword evidence="3" id="KW-1185">Reference proteome</keyword>
<sequence length="132" mass="12859">MGCMVAGRAGQPGDHGVPRRGGIGDGVIGVVGGGSGQGGVPGDGGVAGLWAKRGTAGGGAPGAGLAPAAGGALGELKGELRATYRELRVQALPADLGADEGLQRVARDTADALRRHHSGARLQRLLLVNNAA</sequence>
<evidence type="ECO:0000256" key="1">
    <source>
        <dbReference type="SAM" id="MobiDB-lite"/>
    </source>
</evidence>